<gene>
    <name evidence="8" type="ORF">IMF26_02165</name>
</gene>
<evidence type="ECO:0000259" key="7">
    <source>
        <dbReference type="SMART" id="SM00387"/>
    </source>
</evidence>
<dbReference type="EC" id="2.7.11.1" evidence="8"/>
<dbReference type="PANTHER" id="PTHR35526">
    <property type="entry name" value="ANTI-SIGMA-F FACTOR RSBW-RELATED"/>
    <property type="match status" value="1"/>
</dbReference>
<dbReference type="AlphaFoldDB" id="A0AAT9LCK9"/>
<dbReference type="GO" id="GO:0005524">
    <property type="term" value="F:ATP binding"/>
    <property type="evidence" value="ECO:0007669"/>
    <property type="project" value="UniProtKB-KW"/>
</dbReference>
<evidence type="ECO:0000256" key="2">
    <source>
        <dbReference type="ARBA" id="ARBA00022679"/>
    </source>
</evidence>
<keyword evidence="6" id="KW-0749">Sporulation</keyword>
<evidence type="ECO:0000256" key="5">
    <source>
        <dbReference type="ARBA" id="ARBA00022840"/>
    </source>
</evidence>
<dbReference type="SMART" id="SM00387">
    <property type="entry name" value="HATPase_c"/>
    <property type="match status" value="1"/>
</dbReference>
<sequence>MKNEMYLRLSNVPSNVSVARIAVATFASSLGFSIPDIEEIKVAVSEAISNAILHAYPEGYGEVSVRASAACDGSLVIEVEDTGQGIADVAKAREPGFTTVPDHMGLGFSFMESFMDEVSVDSWPGRGTKVRMVKKRCS</sequence>
<dbReference type="EMBL" id="CP062796">
    <property type="protein sequence ID" value="QUL98900.1"/>
    <property type="molecule type" value="Genomic_DNA"/>
</dbReference>
<reference evidence="8" key="1">
    <citation type="submission" date="2020-10" db="EMBL/GenBank/DDBJ databases">
        <authorList>
            <person name="Kadnikov V."/>
            <person name="Beletsky A.V."/>
            <person name="Mardanov A.V."/>
            <person name="Karnachuk O.V."/>
            <person name="Ravin N.V."/>
        </authorList>
    </citation>
    <scope>NUCLEOTIDE SEQUENCE</scope>
    <source>
        <strain evidence="8">Bu02</strain>
    </source>
</reference>
<organism evidence="8">
    <name type="scientific">Candidatus Fermentithermobacillus carboniphilus</name>
    <dbReference type="NCBI Taxonomy" id="3085328"/>
    <lineage>
        <taxon>Bacteria</taxon>
        <taxon>Bacillati</taxon>
        <taxon>Bacillota</taxon>
        <taxon>Candidatus Fermentithermobacillia</taxon>
        <taxon>Candidatus Fermentithermobacillales</taxon>
        <taxon>Candidatus Fermentithermobacillaceae</taxon>
        <taxon>Candidatus Fermentithermobacillus</taxon>
    </lineage>
</organism>
<dbReference type="SUPFAM" id="SSF55874">
    <property type="entry name" value="ATPase domain of HSP90 chaperone/DNA topoisomerase II/histidine kinase"/>
    <property type="match status" value="1"/>
</dbReference>
<dbReference type="Gene3D" id="3.30.565.10">
    <property type="entry name" value="Histidine kinase-like ATPase, C-terminal domain"/>
    <property type="match status" value="1"/>
</dbReference>
<keyword evidence="1" id="KW-0723">Serine/threonine-protein kinase</keyword>
<dbReference type="GO" id="GO:0016989">
    <property type="term" value="F:sigma factor antagonist activity"/>
    <property type="evidence" value="ECO:0007669"/>
    <property type="project" value="InterPro"/>
</dbReference>
<keyword evidence="5" id="KW-0067">ATP-binding</keyword>
<protein>
    <submittedName>
        <fullName evidence="8">Anti-sigma F factor</fullName>
        <ecNumber evidence="8">2.7.11.1</ecNumber>
    </submittedName>
</protein>
<dbReference type="GO" id="GO:0004674">
    <property type="term" value="F:protein serine/threonine kinase activity"/>
    <property type="evidence" value="ECO:0007669"/>
    <property type="project" value="UniProtKB-KW"/>
</dbReference>
<keyword evidence="4" id="KW-0418">Kinase</keyword>
<proteinExistence type="predicted"/>
<dbReference type="PANTHER" id="PTHR35526:SF3">
    <property type="entry name" value="ANTI-SIGMA-F FACTOR RSBW"/>
    <property type="match status" value="1"/>
</dbReference>
<keyword evidence="2 8" id="KW-0808">Transferase</keyword>
<evidence type="ECO:0000256" key="3">
    <source>
        <dbReference type="ARBA" id="ARBA00022741"/>
    </source>
</evidence>
<name>A0AAT9LCK9_9FIRM</name>
<evidence type="ECO:0000313" key="8">
    <source>
        <dbReference type="EMBL" id="QUL98900.1"/>
    </source>
</evidence>
<evidence type="ECO:0000256" key="4">
    <source>
        <dbReference type="ARBA" id="ARBA00022777"/>
    </source>
</evidence>
<feature type="domain" description="Histidine kinase/HSP90-like ATPase" evidence="7">
    <location>
        <begin position="35"/>
        <end position="138"/>
    </location>
</feature>
<evidence type="ECO:0000256" key="6">
    <source>
        <dbReference type="ARBA" id="ARBA00022969"/>
    </source>
</evidence>
<dbReference type="InterPro" id="IPR003594">
    <property type="entry name" value="HATPase_dom"/>
</dbReference>
<dbReference type="GO" id="GO:0042174">
    <property type="term" value="P:negative regulation of sporulation resulting in formation of a cellular spore"/>
    <property type="evidence" value="ECO:0007669"/>
    <property type="project" value="InterPro"/>
</dbReference>
<evidence type="ECO:0000256" key="1">
    <source>
        <dbReference type="ARBA" id="ARBA00022527"/>
    </source>
</evidence>
<reference evidence="8" key="2">
    <citation type="journal article" date="2023" name="Biology">
        <title>Prokaryotic Life Associated with Coal-Fire Gas Vents Revealed by Metagenomics.</title>
        <authorList>
            <person name="Kadnikov V.V."/>
            <person name="Mardanov A.V."/>
            <person name="Beletsky A.V."/>
            <person name="Karnachuk O.V."/>
            <person name="Ravin N.V."/>
        </authorList>
    </citation>
    <scope>NUCLEOTIDE SEQUENCE</scope>
    <source>
        <strain evidence="8">Bu02</strain>
    </source>
</reference>
<dbReference type="KEGG" id="fcz:IMF26_02165"/>
<dbReference type="InterPro" id="IPR050267">
    <property type="entry name" value="Anti-sigma-factor_SerPK"/>
</dbReference>
<accession>A0AAT9LCK9</accession>
<dbReference type="InterPro" id="IPR010194">
    <property type="entry name" value="Anti-sigma_F"/>
</dbReference>
<dbReference type="InterPro" id="IPR036890">
    <property type="entry name" value="HATPase_C_sf"/>
</dbReference>
<dbReference type="NCBIfam" id="TIGR01925">
    <property type="entry name" value="spIIAB"/>
    <property type="match status" value="1"/>
</dbReference>
<dbReference type="Pfam" id="PF13581">
    <property type="entry name" value="HATPase_c_2"/>
    <property type="match status" value="1"/>
</dbReference>
<keyword evidence="3" id="KW-0547">Nucleotide-binding</keyword>
<dbReference type="GO" id="GO:0030435">
    <property type="term" value="P:sporulation resulting in formation of a cellular spore"/>
    <property type="evidence" value="ECO:0007669"/>
    <property type="project" value="UniProtKB-KW"/>
</dbReference>